<dbReference type="Pfam" id="PF23472">
    <property type="entry name" value="LysM2_CERK1_LYK3_4_5"/>
    <property type="match status" value="1"/>
</dbReference>
<dbReference type="Pfam" id="PF23446">
    <property type="entry name" value="LysM1_NFP_LYK"/>
    <property type="match status" value="1"/>
</dbReference>
<organism evidence="3 4">
    <name type="scientific">Beta vulgaris subsp. vulgaris</name>
    <name type="common">Beet</name>
    <dbReference type="NCBI Taxonomy" id="3555"/>
    <lineage>
        <taxon>Eukaryota</taxon>
        <taxon>Viridiplantae</taxon>
        <taxon>Streptophyta</taxon>
        <taxon>Embryophyta</taxon>
        <taxon>Tracheophyta</taxon>
        <taxon>Spermatophyta</taxon>
        <taxon>Magnoliopsida</taxon>
        <taxon>eudicotyledons</taxon>
        <taxon>Gunneridae</taxon>
        <taxon>Pentapetalae</taxon>
        <taxon>Caryophyllales</taxon>
        <taxon>Chenopodiaceae</taxon>
        <taxon>Betoideae</taxon>
        <taxon>Beta</taxon>
    </lineage>
</organism>
<feature type="domain" description="LysM" evidence="2">
    <location>
        <begin position="148"/>
        <end position="194"/>
    </location>
</feature>
<dbReference type="Pfam" id="PF23473">
    <property type="entry name" value="LysM3_LYK4_5"/>
    <property type="match status" value="1"/>
</dbReference>
<protein>
    <recommendedName>
        <fullName evidence="2">LysM domain-containing protein</fullName>
    </recommendedName>
</protein>
<dbReference type="InterPro" id="IPR052611">
    <property type="entry name" value="Plant_RLK_LysM"/>
</dbReference>
<dbReference type="InterPro" id="IPR056561">
    <property type="entry name" value="NFP_LYK_LysM1"/>
</dbReference>
<evidence type="ECO:0000313" key="3">
    <source>
        <dbReference type="EMBL" id="KMS96651.1"/>
    </source>
</evidence>
<dbReference type="OrthoDB" id="4062651at2759"/>
<dbReference type="InterPro" id="IPR056563">
    <property type="entry name" value="LysM3_LYK4_5"/>
</dbReference>
<accession>A0A0J8B6N4</accession>
<dbReference type="PANTHER" id="PTHR45927:SF11">
    <property type="entry name" value="LYSM DOMAIN RECEPTOR-LIKE KINASE 4"/>
    <property type="match status" value="1"/>
</dbReference>
<dbReference type="PROSITE" id="PS51782">
    <property type="entry name" value="LYSM"/>
    <property type="match status" value="1"/>
</dbReference>
<dbReference type="eggNOG" id="ENOG502QSFN">
    <property type="taxonomic scope" value="Eukaryota"/>
</dbReference>
<evidence type="ECO:0000313" key="4">
    <source>
        <dbReference type="Proteomes" id="UP000035740"/>
    </source>
</evidence>
<dbReference type="EMBL" id="KQ090365">
    <property type="protein sequence ID" value="KMS96651.1"/>
    <property type="molecule type" value="Genomic_DNA"/>
</dbReference>
<name>A0A0J8B6N4_BETVV</name>
<dbReference type="Gramene" id="KMS96651">
    <property type="protein sequence ID" value="KMS96651"/>
    <property type="gene ID" value="BVRB_8g201140"/>
</dbReference>
<keyword evidence="1" id="KW-1133">Transmembrane helix</keyword>
<feature type="transmembrane region" description="Helical" evidence="1">
    <location>
        <begin position="217"/>
        <end position="240"/>
    </location>
</feature>
<dbReference type="InterPro" id="IPR018392">
    <property type="entry name" value="LysM"/>
</dbReference>
<dbReference type="AlphaFoldDB" id="A0A0J8B6N4"/>
<proteinExistence type="predicted"/>
<dbReference type="InterPro" id="IPR056562">
    <property type="entry name" value="LysM2_CERK1_LYK3_4_5"/>
</dbReference>
<dbReference type="KEGG" id="bvg:104882952"/>
<keyword evidence="1" id="KW-0812">Transmembrane</keyword>
<dbReference type="PANTHER" id="PTHR45927">
    <property type="entry name" value="LYSM-DOMAIN RECEPTOR-LIKE KINASE-RELATED"/>
    <property type="match status" value="1"/>
</dbReference>
<sequence>MDDAPSTLGYNCNGLNRSCQSFLIYRTQPYYNTISLIASLLSANASQISAINNNTSGNMTLETNHEVIVPVMCSCTGMFYQANTTHVVQATENYYLIVNDIFQGLTTCNAIRDQKSVINLTINESLTIPLRCACPSWIQVDDGILYLMTVVVQEDNSTIADIANKYGADVRQTLIANGLSPQASDTQPSTTLLIPLKNLTYFSKTNYIKNDKKSSQVLVTGVPIIIAILLLIVGACFCLYRHKGTKGSPGSLASF</sequence>
<keyword evidence="1" id="KW-0472">Membrane</keyword>
<gene>
    <name evidence="3" type="ORF">BVRB_8g201140</name>
</gene>
<evidence type="ECO:0000259" key="2">
    <source>
        <dbReference type="PROSITE" id="PS51782"/>
    </source>
</evidence>
<evidence type="ECO:0000256" key="1">
    <source>
        <dbReference type="SAM" id="Phobius"/>
    </source>
</evidence>
<dbReference type="Proteomes" id="UP000035740">
    <property type="component" value="Unassembled WGS sequence"/>
</dbReference>
<reference evidence="3 4" key="1">
    <citation type="journal article" date="2014" name="Nature">
        <title>The genome of the recently domesticated crop plant sugar beet (Beta vulgaris).</title>
        <authorList>
            <person name="Dohm J.C."/>
            <person name="Minoche A.E."/>
            <person name="Holtgrawe D."/>
            <person name="Capella-Gutierrez S."/>
            <person name="Zakrzewski F."/>
            <person name="Tafer H."/>
            <person name="Rupp O."/>
            <person name="Sorensen T.R."/>
            <person name="Stracke R."/>
            <person name="Reinhardt R."/>
            <person name="Goesmann A."/>
            <person name="Kraft T."/>
            <person name="Schulz B."/>
            <person name="Stadler P.F."/>
            <person name="Schmidt T."/>
            <person name="Gabaldon T."/>
            <person name="Lehrach H."/>
            <person name="Weisshaar B."/>
            <person name="Himmelbauer H."/>
        </authorList>
    </citation>
    <scope>NUCLEOTIDE SEQUENCE [LARGE SCALE GENOMIC DNA]</scope>
    <source>
        <tissue evidence="3">Taproot</tissue>
    </source>
</reference>
<keyword evidence="4" id="KW-1185">Reference proteome</keyword>
<dbReference type="OMA" id="MANDHVA"/>